<gene>
    <name evidence="4" type="ORF">J3U76_09295</name>
</gene>
<dbReference type="Gene3D" id="1.10.530.10">
    <property type="match status" value="1"/>
</dbReference>
<dbReference type="Pfam" id="PF01464">
    <property type="entry name" value="SLT"/>
    <property type="match status" value="1"/>
</dbReference>
<dbReference type="SUPFAM" id="SSF54106">
    <property type="entry name" value="LysM domain"/>
    <property type="match status" value="2"/>
</dbReference>
<dbReference type="PROSITE" id="PS00922">
    <property type="entry name" value="TRANSGLYCOSYLASE"/>
    <property type="match status" value="1"/>
</dbReference>
<accession>A0ABS3NGV9</accession>
<organism evidence="4 5">
    <name type="scientific">Oceanisphaera pacifica</name>
    <dbReference type="NCBI Taxonomy" id="2818389"/>
    <lineage>
        <taxon>Bacteria</taxon>
        <taxon>Pseudomonadati</taxon>
        <taxon>Pseudomonadota</taxon>
        <taxon>Gammaproteobacteria</taxon>
        <taxon>Aeromonadales</taxon>
        <taxon>Aeromonadaceae</taxon>
        <taxon>Oceanisphaera</taxon>
    </lineage>
</organism>
<dbReference type="EMBL" id="JAGDFX010000009">
    <property type="protein sequence ID" value="MBO1519819.1"/>
    <property type="molecule type" value="Genomic_DNA"/>
</dbReference>
<keyword evidence="5" id="KW-1185">Reference proteome</keyword>
<feature type="signal peptide" evidence="2">
    <location>
        <begin position="1"/>
        <end position="21"/>
    </location>
</feature>
<dbReference type="SUPFAM" id="SSF53955">
    <property type="entry name" value="Lysozyme-like"/>
    <property type="match status" value="1"/>
</dbReference>
<evidence type="ECO:0000259" key="3">
    <source>
        <dbReference type="PROSITE" id="PS51782"/>
    </source>
</evidence>
<dbReference type="InterPro" id="IPR000189">
    <property type="entry name" value="Transglyc_AS"/>
</dbReference>
<proteinExistence type="inferred from homology"/>
<dbReference type="Gene3D" id="3.10.350.10">
    <property type="entry name" value="LysM domain"/>
    <property type="match status" value="2"/>
</dbReference>
<evidence type="ECO:0000256" key="1">
    <source>
        <dbReference type="ARBA" id="ARBA00007734"/>
    </source>
</evidence>
<evidence type="ECO:0000313" key="5">
    <source>
        <dbReference type="Proteomes" id="UP000664882"/>
    </source>
</evidence>
<dbReference type="CDD" id="cd00118">
    <property type="entry name" value="LysM"/>
    <property type="match status" value="2"/>
</dbReference>
<feature type="domain" description="LysM" evidence="3">
    <location>
        <begin position="354"/>
        <end position="397"/>
    </location>
</feature>
<name>A0ABS3NGV9_9GAMM</name>
<dbReference type="InterPro" id="IPR008258">
    <property type="entry name" value="Transglycosylase_SLT_dom_1"/>
</dbReference>
<dbReference type="RefSeq" id="WP_208005689.1">
    <property type="nucleotide sequence ID" value="NZ_JAGDFX010000009.1"/>
</dbReference>
<feature type="domain" description="LysM" evidence="3">
    <location>
        <begin position="413"/>
        <end position="457"/>
    </location>
</feature>
<evidence type="ECO:0000313" key="4">
    <source>
        <dbReference type="EMBL" id="MBO1519819.1"/>
    </source>
</evidence>
<protein>
    <submittedName>
        <fullName evidence="4">LysM peptidoglycan-binding domain-containing protein</fullName>
    </submittedName>
</protein>
<dbReference type="PROSITE" id="PS51782">
    <property type="entry name" value="LYSM"/>
    <property type="match status" value="2"/>
</dbReference>
<sequence length="462" mass="51442">MRTLCILSSALLLAGCQGLYSSNTQNSTDKEAANNQLYHTSSVYSSLQIHNRTADLGRAYSMTPSNTDMLQQAAATHQANLWADLADKMQLDMPLDHPRVVAQREWYLKHPGYMRSVSERARPFLYLIKEEIEKRDMPMELVLLPVVESTFDAKAYSHAHAAGLWQMLKSTGKHFGLQYDTWYDGRYDVMASTNAALDYMAYLNKFFDGDWMLALAAYNSGEGRVQRAVRANRRQGKPTDYWSLSLPKETQSYIPKLLALADILKHETHYGMEVPALPNRPQLAVIKVDRQLDLHMAADLAGMKREQLKALNPAFKRTATSPTHLADILVPVAHAQGFEIAMVDLPEQERKSYKPYRVQGGDSLGRIAQRYGSSIQAIRQANNLSGTTIRIGQELMLPTPYQGSPAIAAPAGGVYKVKSGDSLSAIASRFSVSINELLRWNSLANKHTLRTGQRLVVAANAG</sequence>
<keyword evidence="2" id="KW-0732">Signal</keyword>
<dbReference type="Pfam" id="PF01476">
    <property type="entry name" value="LysM"/>
    <property type="match status" value="2"/>
</dbReference>
<feature type="chain" id="PRO_5046738515" evidence="2">
    <location>
        <begin position="22"/>
        <end position="462"/>
    </location>
</feature>
<comment type="similarity">
    <text evidence="1">Belongs to the transglycosylase Slt family.</text>
</comment>
<comment type="caution">
    <text evidence="4">The sequence shown here is derived from an EMBL/GenBank/DDBJ whole genome shotgun (WGS) entry which is preliminary data.</text>
</comment>
<evidence type="ECO:0000256" key="2">
    <source>
        <dbReference type="SAM" id="SignalP"/>
    </source>
</evidence>
<dbReference type="InterPro" id="IPR023346">
    <property type="entry name" value="Lysozyme-like_dom_sf"/>
</dbReference>
<dbReference type="InterPro" id="IPR018392">
    <property type="entry name" value="LysM"/>
</dbReference>
<dbReference type="Proteomes" id="UP000664882">
    <property type="component" value="Unassembled WGS sequence"/>
</dbReference>
<dbReference type="InterPro" id="IPR036779">
    <property type="entry name" value="LysM_dom_sf"/>
</dbReference>
<dbReference type="PROSITE" id="PS51257">
    <property type="entry name" value="PROKAR_LIPOPROTEIN"/>
    <property type="match status" value="1"/>
</dbReference>
<dbReference type="CDD" id="cd16894">
    <property type="entry name" value="MltD-like"/>
    <property type="match status" value="1"/>
</dbReference>
<reference evidence="4 5" key="1">
    <citation type="submission" date="2021-03" db="EMBL/GenBank/DDBJ databases">
        <title>Oceanisphaera sp. nov., isolated from the intestine.</title>
        <authorList>
            <person name="Zhao L.-H."/>
            <person name="Shi L.-F."/>
        </authorList>
    </citation>
    <scope>NUCLEOTIDE SEQUENCE [LARGE SCALE GENOMIC DNA]</scope>
    <source>
        <strain evidence="4 5">DM8</strain>
    </source>
</reference>
<dbReference type="SMART" id="SM00257">
    <property type="entry name" value="LysM"/>
    <property type="match status" value="2"/>
</dbReference>
<dbReference type="PANTHER" id="PTHR33734">
    <property type="entry name" value="LYSM DOMAIN-CONTAINING GPI-ANCHORED PROTEIN 2"/>
    <property type="match status" value="1"/>
</dbReference>
<dbReference type="PANTHER" id="PTHR33734:SF22">
    <property type="entry name" value="MEMBRANE-BOUND LYTIC MUREIN TRANSGLYCOSYLASE D"/>
    <property type="match status" value="1"/>
</dbReference>